<dbReference type="Proteomes" id="UP001595816">
    <property type="component" value="Unassembled WGS sequence"/>
</dbReference>
<keyword evidence="2" id="KW-1185">Reference proteome</keyword>
<name>A0ABV8LZC7_9ACTN</name>
<proteinExistence type="predicted"/>
<gene>
    <name evidence="1" type="ORF">ACFOZ4_34225</name>
</gene>
<dbReference type="EMBL" id="JBHSAY010000024">
    <property type="protein sequence ID" value="MFC4135698.1"/>
    <property type="molecule type" value="Genomic_DNA"/>
</dbReference>
<organism evidence="1 2">
    <name type="scientific">Hamadaea flava</name>
    <dbReference type="NCBI Taxonomy" id="1742688"/>
    <lineage>
        <taxon>Bacteria</taxon>
        <taxon>Bacillati</taxon>
        <taxon>Actinomycetota</taxon>
        <taxon>Actinomycetes</taxon>
        <taxon>Micromonosporales</taxon>
        <taxon>Micromonosporaceae</taxon>
        <taxon>Hamadaea</taxon>
    </lineage>
</organism>
<protein>
    <submittedName>
        <fullName evidence="1">Uncharacterized protein</fullName>
    </submittedName>
</protein>
<comment type="caution">
    <text evidence="1">The sequence shown here is derived from an EMBL/GenBank/DDBJ whole genome shotgun (WGS) entry which is preliminary data.</text>
</comment>
<evidence type="ECO:0000313" key="1">
    <source>
        <dbReference type="EMBL" id="MFC4135698.1"/>
    </source>
</evidence>
<reference evidence="2" key="1">
    <citation type="journal article" date="2019" name="Int. J. Syst. Evol. Microbiol.">
        <title>The Global Catalogue of Microorganisms (GCM) 10K type strain sequencing project: providing services to taxonomists for standard genome sequencing and annotation.</title>
        <authorList>
            <consortium name="The Broad Institute Genomics Platform"/>
            <consortium name="The Broad Institute Genome Sequencing Center for Infectious Disease"/>
            <person name="Wu L."/>
            <person name="Ma J."/>
        </authorList>
    </citation>
    <scope>NUCLEOTIDE SEQUENCE [LARGE SCALE GENOMIC DNA]</scope>
    <source>
        <strain evidence="2">CGMCC 4.7289</strain>
    </source>
</reference>
<accession>A0ABV8LZC7</accession>
<sequence>MDSLPRPQLFALIEQMSATQRNLTHGLQMLASSEYRSPDLDVVLQSLARGSETLVKLTRILAHLHAHGTLPPERRGHRVDLFEPEVRRSVSEAAEDVIATWGWLRMLAEFVAADPVIGELLAILGRYGEGERYHHLDRAHGKIAPEQLNPVTPEDEARARVAPERAWDELVVRTALALDLSLLDADTTSKVRRHLVLSFGSWWEFYAAIWVRALGDLGRQCASSIRPPIELRPSADSLNVRLTLPA</sequence>
<dbReference type="RefSeq" id="WP_253760683.1">
    <property type="nucleotide sequence ID" value="NZ_JAMZDZ010000001.1"/>
</dbReference>
<evidence type="ECO:0000313" key="2">
    <source>
        <dbReference type="Proteomes" id="UP001595816"/>
    </source>
</evidence>